<accession>A0A426QKU9</accession>
<comment type="caution">
    <text evidence="2">The sequence shown here is derived from an EMBL/GenBank/DDBJ whole genome shotgun (WGS) entry which is preliminary data.</text>
</comment>
<name>A0A426QKU9_9GAMM</name>
<proteinExistence type="predicted"/>
<protein>
    <submittedName>
        <fullName evidence="2">Uncharacterized protein</fullName>
    </submittedName>
</protein>
<gene>
    <name evidence="2" type="ORF">D6C00_10390</name>
</gene>
<dbReference type="AlphaFoldDB" id="A0A426QKU9"/>
<sequence length="69" mass="7504">MSAGWRCCACWPFCRWRCGAGAGWAERNPETGGADPNGTYFSPSSPRRRGSSVHLLCQALDSRLRGNDG</sequence>
<keyword evidence="3" id="KW-1185">Reference proteome</keyword>
<evidence type="ECO:0000256" key="1">
    <source>
        <dbReference type="SAM" id="MobiDB-lite"/>
    </source>
</evidence>
<dbReference type="EMBL" id="QZMU01000001">
    <property type="protein sequence ID" value="RRQ22317.1"/>
    <property type="molecule type" value="Genomic_DNA"/>
</dbReference>
<organism evidence="2 3">
    <name type="scientific">Thiohalobacter thiocyanaticus</name>
    <dbReference type="NCBI Taxonomy" id="585455"/>
    <lineage>
        <taxon>Bacteria</taxon>
        <taxon>Pseudomonadati</taxon>
        <taxon>Pseudomonadota</taxon>
        <taxon>Gammaproteobacteria</taxon>
        <taxon>Thiohalobacterales</taxon>
        <taxon>Thiohalobacteraceae</taxon>
        <taxon>Thiohalobacter</taxon>
    </lineage>
</organism>
<feature type="region of interest" description="Disordered" evidence="1">
    <location>
        <begin position="27"/>
        <end position="52"/>
    </location>
</feature>
<evidence type="ECO:0000313" key="2">
    <source>
        <dbReference type="EMBL" id="RRQ22317.1"/>
    </source>
</evidence>
<dbReference type="Proteomes" id="UP000287798">
    <property type="component" value="Unassembled WGS sequence"/>
</dbReference>
<reference evidence="2 3" key="1">
    <citation type="journal article" date="2010" name="Int. J. Syst. Evol. Microbiol.">
        <title>Thiohalobacter thiocyanaticus gen. nov., sp. nov., a moderately halophilic, sulfur-oxidizing gammaproteobacterium from hypersaline lakes, that utilizes thiocyanate.</title>
        <authorList>
            <person name="Sorokin D.Y."/>
            <person name="Kovaleva O.L."/>
            <person name="Tourova T.P."/>
            <person name="Muyzer G."/>
        </authorList>
    </citation>
    <scope>NUCLEOTIDE SEQUENCE [LARGE SCALE GENOMIC DNA]</scope>
    <source>
        <strain evidence="2 3">Hrh1</strain>
    </source>
</reference>
<evidence type="ECO:0000313" key="3">
    <source>
        <dbReference type="Proteomes" id="UP000287798"/>
    </source>
</evidence>